<sequence>MVGVQPDKRLAFTGFDNDDGTADAALAQALVARDQGAILHALTSARLLVPVVAMLGEVEYDDQGLAHDKTSDMAVALLQGQDGRNALLAFTSTESLARWSPEARPMPAQTQLVATAAVQEGAAAIVLDVAGPAPAVIETEDVQRLAAGLQVVRLEDGGFGWVHPTN</sequence>
<evidence type="ECO:0000259" key="1">
    <source>
        <dbReference type="Pfam" id="PF07179"/>
    </source>
</evidence>
<proteinExistence type="predicted"/>
<keyword evidence="3" id="KW-1185">Reference proteome</keyword>
<organism evidence="2 3">
    <name type="scientific">Kribbella lupini</name>
    <dbReference type="NCBI Taxonomy" id="291602"/>
    <lineage>
        <taxon>Bacteria</taxon>
        <taxon>Bacillati</taxon>
        <taxon>Actinomycetota</taxon>
        <taxon>Actinomycetes</taxon>
        <taxon>Propionibacteriales</taxon>
        <taxon>Kribbellaceae</taxon>
        <taxon>Kribbella</taxon>
    </lineage>
</organism>
<feature type="domain" description="SseB protein N-terminal" evidence="1">
    <location>
        <begin position="24"/>
        <end position="143"/>
    </location>
</feature>
<accession>A0ABN2BUK0</accession>
<name>A0ABN2BUK0_9ACTN</name>
<evidence type="ECO:0000313" key="2">
    <source>
        <dbReference type="EMBL" id="GAA1547822.1"/>
    </source>
</evidence>
<dbReference type="EMBL" id="BAAANC010000003">
    <property type="protein sequence ID" value="GAA1547822.1"/>
    <property type="molecule type" value="Genomic_DNA"/>
</dbReference>
<protein>
    <recommendedName>
        <fullName evidence="1">SseB protein N-terminal domain-containing protein</fullName>
    </recommendedName>
</protein>
<dbReference type="Pfam" id="PF07179">
    <property type="entry name" value="SseB"/>
    <property type="match status" value="1"/>
</dbReference>
<dbReference type="InterPro" id="IPR009839">
    <property type="entry name" value="SseB_N"/>
</dbReference>
<gene>
    <name evidence="2" type="ORF">GCM10009741_59370</name>
</gene>
<evidence type="ECO:0000313" key="3">
    <source>
        <dbReference type="Proteomes" id="UP001500363"/>
    </source>
</evidence>
<dbReference type="Proteomes" id="UP001500363">
    <property type="component" value="Unassembled WGS sequence"/>
</dbReference>
<reference evidence="2 3" key="1">
    <citation type="journal article" date="2019" name="Int. J. Syst. Evol. Microbiol.">
        <title>The Global Catalogue of Microorganisms (GCM) 10K type strain sequencing project: providing services to taxonomists for standard genome sequencing and annotation.</title>
        <authorList>
            <consortium name="The Broad Institute Genomics Platform"/>
            <consortium name="The Broad Institute Genome Sequencing Center for Infectious Disease"/>
            <person name="Wu L."/>
            <person name="Ma J."/>
        </authorList>
    </citation>
    <scope>NUCLEOTIDE SEQUENCE [LARGE SCALE GENOMIC DNA]</scope>
    <source>
        <strain evidence="2 3">JCM 14303</strain>
    </source>
</reference>
<comment type="caution">
    <text evidence="2">The sequence shown here is derived from an EMBL/GenBank/DDBJ whole genome shotgun (WGS) entry which is preliminary data.</text>
</comment>